<accession>A0A286P6T3</accession>
<organism evidence="2">
    <name type="scientific">Burkholderia contaminans</name>
    <dbReference type="NCBI Taxonomy" id="488447"/>
    <lineage>
        <taxon>Bacteria</taxon>
        <taxon>Pseudomonadati</taxon>
        <taxon>Pseudomonadota</taxon>
        <taxon>Betaproteobacteria</taxon>
        <taxon>Burkholderiales</taxon>
        <taxon>Burkholderiaceae</taxon>
        <taxon>Burkholderia</taxon>
        <taxon>Burkholderia cepacia complex</taxon>
    </lineage>
</organism>
<proteinExistence type="predicted"/>
<dbReference type="EMBL" id="AP018360">
    <property type="protein sequence ID" value="BBA45547.1"/>
    <property type="molecule type" value="Genomic_DNA"/>
</dbReference>
<feature type="region of interest" description="Disordered" evidence="1">
    <location>
        <begin position="296"/>
        <end position="316"/>
    </location>
</feature>
<dbReference type="AlphaFoldDB" id="A0A286P6T3"/>
<protein>
    <submittedName>
        <fullName evidence="2">Uncharacterized protein</fullName>
    </submittedName>
</protein>
<evidence type="ECO:0000256" key="1">
    <source>
        <dbReference type="SAM" id="MobiDB-lite"/>
    </source>
</evidence>
<gene>
    <name evidence="2" type="ORF">BCCH1_80580</name>
</gene>
<keyword evidence="2" id="KW-0614">Plasmid</keyword>
<reference evidence="2" key="2">
    <citation type="journal article" date="2017" name="Genome Announc.">
        <title>High-Quality Draft Genome Sequence of Burkholderia contaminans CH-1, a Gram-Negative Bacterium That Metabolizes 2-Azahypoxanthine, a Plant Growth-Regulating Compound.</title>
        <authorList>
            <person name="Choi J.-H."/>
            <person name="Sugiura H."/>
            <person name="Moriuchi R."/>
            <person name="Kawagishi H."/>
            <person name="Dohra H."/>
        </authorList>
    </citation>
    <scope>NUCLEOTIDE SEQUENCE</scope>
    <source>
        <strain evidence="2">CH-1</strain>
        <plasmid evidence="2">pBC453</plasmid>
    </source>
</reference>
<evidence type="ECO:0000313" key="2">
    <source>
        <dbReference type="EMBL" id="BBA45547.1"/>
    </source>
</evidence>
<geneLocation type="plasmid" evidence="2">
    <name>pBC453</name>
</geneLocation>
<reference evidence="2" key="1">
    <citation type="journal article" date="2016" name="Biosci. Biotechnol. Biochem.">
        <title>Bioconversion of AHX to AOH by resting cells of Burkholderia contaminans CH-1.</title>
        <authorList>
            <person name="Choi J.H."/>
            <person name="Kikuchi A."/>
            <person name="Pumkaeo P."/>
            <person name="Hirai H."/>
            <person name="Tokuyama S."/>
            <person name="Kawagishi H."/>
        </authorList>
    </citation>
    <scope>NUCLEOTIDE SEQUENCE</scope>
    <source>
        <strain evidence="2">CH-1</strain>
        <plasmid evidence="2">pBC453</plasmid>
    </source>
</reference>
<name>A0A286P6T3_9BURK</name>
<sequence length="316" mass="34792">MRETNRLPQRYVMDEPTGAGTLLKRFLGALRKPQEESRESGLEATPSDKGRFRRVIPIAPAAAREAEFQCPPSCWGTCCDGTVMLEPTDVTAIMQFANKHFQRFAEHFGKIFVLFGMDGEKFIATRGMVQHGNATRFAFFRNAVTSEMLGDLPASGRVSTSGQPFFHTVLRYDPAADTIGGCVFLTETRTCFLEEVAVEAGEERWSGKPEGCVLFPLVPGNDGALNPLQSPINQRADSPHHGLLKKLGDEACCQAVGPENAAAVMQPALKFIVGERERRKKAFDAWRKSKEKEIRNNGFLASFDRPSDGAPPQGNP</sequence>